<evidence type="ECO:0000313" key="2">
    <source>
        <dbReference type="Proteomes" id="UP000315751"/>
    </source>
</evidence>
<evidence type="ECO:0000313" key="1">
    <source>
        <dbReference type="EMBL" id="TWB45252.1"/>
    </source>
</evidence>
<organism evidence="1 2">
    <name type="scientific">Nitrospirillum amazonense</name>
    <dbReference type="NCBI Taxonomy" id="28077"/>
    <lineage>
        <taxon>Bacteria</taxon>
        <taxon>Pseudomonadati</taxon>
        <taxon>Pseudomonadota</taxon>
        <taxon>Alphaproteobacteria</taxon>
        <taxon>Rhodospirillales</taxon>
        <taxon>Azospirillaceae</taxon>
        <taxon>Nitrospirillum</taxon>
    </lineage>
</organism>
<dbReference type="RefSeq" id="WP_145729661.1">
    <property type="nucleotide sequence ID" value="NZ_VITR01000002.1"/>
</dbReference>
<comment type="caution">
    <text evidence="1">The sequence shown here is derived from an EMBL/GenBank/DDBJ whole genome shotgun (WGS) entry which is preliminary data.</text>
</comment>
<reference evidence="1 2" key="1">
    <citation type="submission" date="2019-06" db="EMBL/GenBank/DDBJ databases">
        <title>Genomic Encyclopedia of Type Strains, Phase IV (KMG-V): Genome sequencing to study the core and pangenomes of soil and plant-associated prokaryotes.</title>
        <authorList>
            <person name="Whitman W."/>
        </authorList>
    </citation>
    <scope>NUCLEOTIDE SEQUENCE [LARGE SCALE GENOMIC DNA]</scope>
    <source>
        <strain evidence="1 2">BR 11622</strain>
    </source>
</reference>
<proteinExistence type="predicted"/>
<protein>
    <recommendedName>
        <fullName evidence="3">HAF family extracellular repeat protein</fullName>
    </recommendedName>
</protein>
<keyword evidence="2" id="KW-1185">Reference proteome</keyword>
<dbReference type="OrthoDB" id="9804931at2"/>
<dbReference type="EMBL" id="VITR01000002">
    <property type="protein sequence ID" value="TWB45252.1"/>
    <property type="molecule type" value="Genomic_DNA"/>
</dbReference>
<sequence>MSTPTVTYTDIFAPNYSVTGIRQDGGDGHPVIITGSYQQNGGAPQGLLYRGPLSPTDSDGYIFLTPTFPGQTVTSSIFYGPNTPLFDPTLGKGNIRAVGSYKYSEGGKADHGMIYQGAPDGSGTWTQIDVPADVAGGTVANTIPHSTMGDLVVGNYDVAGKPASGNGFIHNLKTGAFQILDIGPLATLYGIWQNAADGPAAYTVAGGYKNGKGLNVGLLADYDPATGALSNITELSYKNLPGIITHFEGITGVPGGYALAATTDAGAAFAHVARETGGGFGEARWLASTNPATTGLCTANSILGNTLIGIYQPASGGIQSYAATLGE</sequence>
<name>A0A560HFP9_9PROT</name>
<dbReference type="Proteomes" id="UP000315751">
    <property type="component" value="Unassembled WGS sequence"/>
</dbReference>
<accession>A0A560HFP9</accession>
<dbReference type="AlphaFoldDB" id="A0A560HFP9"/>
<evidence type="ECO:0008006" key="3">
    <source>
        <dbReference type="Google" id="ProtNLM"/>
    </source>
</evidence>
<gene>
    <name evidence="1" type="ORF">FBZ90_102207</name>
</gene>